<name>A0A073IU92_9BACT</name>
<feature type="coiled-coil region" evidence="1">
    <location>
        <begin position="72"/>
        <end position="99"/>
    </location>
</feature>
<evidence type="ECO:0000256" key="1">
    <source>
        <dbReference type="SAM" id="Coils"/>
    </source>
</evidence>
<evidence type="ECO:0008006" key="4">
    <source>
        <dbReference type="Google" id="ProtNLM"/>
    </source>
</evidence>
<organism evidence="2 3">
    <name type="scientific">Synergistes jonesii</name>
    <dbReference type="NCBI Taxonomy" id="2754"/>
    <lineage>
        <taxon>Bacteria</taxon>
        <taxon>Thermotogati</taxon>
        <taxon>Synergistota</taxon>
        <taxon>Synergistia</taxon>
        <taxon>Synergistales</taxon>
        <taxon>Synergistaceae</taxon>
        <taxon>Synergistes</taxon>
    </lineage>
</organism>
<comment type="caution">
    <text evidence="2">The sequence shown here is derived from an EMBL/GenBank/DDBJ whole genome shotgun (WGS) entry which is preliminary data.</text>
</comment>
<protein>
    <recommendedName>
        <fullName evidence="4">DUF4062 domain-containing protein</fullName>
    </recommendedName>
</protein>
<sequence length="285" mass="32579">MDMSAKQNAYADSGKPPQKIINNQLVKDADILVAIFKRKFGSPTDTHPSGTAEEIDIQINKKKPVMLFFYNRETARDEFDSCKNDIQKINELKDKYKNNTYYQLYQSTIDFKDIFRKNLYQLVNQYCIHQPVVEESVDDFNARIQKIIDDPKMFRINIFTYPNNGYADDTYNLYDDDTPTSTTQYSGTGNLYCYKEKSLKDIFPYVSSAVCTNRKTDAGGFENAIKRAALDNDSMSMSDLFLGDGIADEIIGSMVTKGLLKRESENGFFILTDLGLALSIRLERT</sequence>
<accession>A0A073IU92</accession>
<dbReference type="Proteomes" id="UP000027665">
    <property type="component" value="Unassembled WGS sequence"/>
</dbReference>
<proteinExistence type="predicted"/>
<reference evidence="2 3" key="1">
    <citation type="submission" date="2014-04" db="EMBL/GenBank/DDBJ databases">
        <title>Draft Genome Sequence of Synergistes jonesii.</title>
        <authorList>
            <person name="Coil D.A."/>
            <person name="Eisen J.A."/>
            <person name="Holland-Moritz H.E."/>
        </authorList>
    </citation>
    <scope>NUCLEOTIDE SEQUENCE [LARGE SCALE GENOMIC DNA]</scope>
    <source>
        <strain evidence="2 3">78-1</strain>
    </source>
</reference>
<gene>
    <name evidence="2" type="ORF">EH55_08645</name>
</gene>
<evidence type="ECO:0000313" key="3">
    <source>
        <dbReference type="Proteomes" id="UP000027665"/>
    </source>
</evidence>
<dbReference type="AlphaFoldDB" id="A0A073IU92"/>
<keyword evidence="1" id="KW-0175">Coiled coil</keyword>
<evidence type="ECO:0000313" key="2">
    <source>
        <dbReference type="EMBL" id="KEJ93359.1"/>
    </source>
</evidence>
<dbReference type="STRING" id="2754.EH55_08645"/>
<dbReference type="EMBL" id="JMKI01000004">
    <property type="protein sequence ID" value="KEJ93359.1"/>
    <property type="molecule type" value="Genomic_DNA"/>
</dbReference>
<keyword evidence="3" id="KW-1185">Reference proteome</keyword>